<dbReference type="Proteomes" id="UP000050317">
    <property type="component" value="Unassembled WGS sequence"/>
</dbReference>
<protein>
    <submittedName>
        <fullName evidence="3">Uncharacterized protein</fullName>
    </submittedName>
</protein>
<dbReference type="InterPro" id="IPR024467">
    <property type="entry name" value="Xre/MbcA/ParS-like_toxin-bd"/>
</dbReference>
<dbReference type="Pfam" id="PF20432">
    <property type="entry name" value="Xre-like-HTH"/>
    <property type="match status" value="1"/>
</dbReference>
<dbReference type="PATRIC" id="fig|251703.9.peg.6370"/>
<organism evidence="3 4">
    <name type="scientific">Pseudomonas syringae pv. viburni</name>
    <dbReference type="NCBI Taxonomy" id="251703"/>
    <lineage>
        <taxon>Bacteria</taxon>
        <taxon>Pseudomonadati</taxon>
        <taxon>Pseudomonadota</taxon>
        <taxon>Gammaproteobacteria</taxon>
        <taxon>Pseudomonadales</taxon>
        <taxon>Pseudomonadaceae</taxon>
        <taxon>Pseudomonas</taxon>
    </lineage>
</organism>
<evidence type="ECO:0000313" key="3">
    <source>
        <dbReference type="EMBL" id="KPZ08481.1"/>
    </source>
</evidence>
<comment type="caution">
    <text evidence="3">The sequence shown here is derived from an EMBL/GenBank/DDBJ whole genome shotgun (WGS) entry which is preliminary data.</text>
</comment>
<feature type="domain" description="Antitoxin Xre-like helix-turn-helix" evidence="2">
    <location>
        <begin position="32"/>
        <end position="92"/>
    </location>
</feature>
<dbReference type="Pfam" id="PF09722">
    <property type="entry name" value="Xre_MbcA_ParS_C"/>
    <property type="match status" value="1"/>
</dbReference>
<accession>A0A0N8TBN4</accession>
<proteinExistence type="predicted"/>
<evidence type="ECO:0000259" key="2">
    <source>
        <dbReference type="Pfam" id="PF20432"/>
    </source>
</evidence>
<dbReference type="RefSeq" id="WP_044421676.1">
    <property type="nucleotide sequence ID" value="NZ_JYHK01000024.1"/>
</dbReference>
<evidence type="ECO:0000313" key="4">
    <source>
        <dbReference type="Proteomes" id="UP000050317"/>
    </source>
</evidence>
<feature type="domain" description="Antitoxin Xre/MbcA/ParS-like toxin-binding" evidence="1">
    <location>
        <begin position="98"/>
        <end position="143"/>
    </location>
</feature>
<dbReference type="InterPro" id="IPR046847">
    <property type="entry name" value="Xre-like_HTH"/>
</dbReference>
<dbReference type="AlphaFoldDB" id="A0A0N8TBN4"/>
<dbReference type="EMBL" id="LJRR01000464">
    <property type="protein sequence ID" value="KPZ08481.1"/>
    <property type="molecule type" value="Genomic_DNA"/>
</dbReference>
<dbReference type="GO" id="GO:0003677">
    <property type="term" value="F:DNA binding"/>
    <property type="evidence" value="ECO:0007669"/>
    <property type="project" value="InterPro"/>
</dbReference>
<reference evidence="3 4" key="1">
    <citation type="submission" date="2015-09" db="EMBL/GenBank/DDBJ databases">
        <title>Genome announcement of multiple Pseudomonas syringae strains.</title>
        <authorList>
            <person name="Thakur S."/>
            <person name="Wang P.W."/>
            <person name="Gong Y."/>
            <person name="Weir B.S."/>
            <person name="Guttman D.S."/>
        </authorList>
    </citation>
    <scope>NUCLEOTIDE SEQUENCE [LARGE SCALE GENOMIC DNA]</scope>
    <source>
        <strain evidence="3 4">ICMP3963</strain>
    </source>
</reference>
<gene>
    <name evidence="3" type="ORF">ALO40_04582</name>
</gene>
<evidence type="ECO:0000259" key="1">
    <source>
        <dbReference type="Pfam" id="PF09722"/>
    </source>
</evidence>
<name>A0A0N8TBN4_9PSED</name>
<sequence>MTLATRSIARSKAAAGFWLLAHQVSQRSDAERLANIRAGFAPGWIRTLRDALSLCPRQMEALFNASTSTLERRQRQQQPLSLVASERVDRVAIIASHALRVFEKPERAGKWLITRNAALGGHTPLHLCDTAIGSAQVQQALEACVRA</sequence>